<dbReference type="AlphaFoldDB" id="A0A0A9EDY9"/>
<reference evidence="1" key="1">
    <citation type="submission" date="2014-09" db="EMBL/GenBank/DDBJ databases">
        <authorList>
            <person name="Magalhaes I.L.F."/>
            <person name="Oliveira U."/>
            <person name="Santos F.R."/>
            <person name="Vidigal T.H.D.A."/>
            <person name="Brescovit A.D."/>
            <person name="Santos A.J."/>
        </authorList>
    </citation>
    <scope>NUCLEOTIDE SEQUENCE</scope>
    <source>
        <tissue evidence="1">Shoot tissue taken approximately 20 cm above the soil surface</tissue>
    </source>
</reference>
<evidence type="ECO:0000313" key="1">
    <source>
        <dbReference type="EMBL" id="JAD96080.1"/>
    </source>
</evidence>
<dbReference type="EMBL" id="GBRH01201815">
    <property type="protein sequence ID" value="JAD96080.1"/>
    <property type="molecule type" value="Transcribed_RNA"/>
</dbReference>
<name>A0A0A9EDY9_ARUDO</name>
<sequence length="142" mass="16707">MEEKASRFQARSQQGTISRRQLDDGCGILSQRLTQSRYGYLVIVRRDALVGLEINKAYTAKRRKNVPCSIIHCSRFVLGCSVQFRAWRFSWLTPIFFFSENKLLLVVLVFRIKDAKYFLRGSIEIELEVESERWPGWVRSQR</sequence>
<organism evidence="1">
    <name type="scientific">Arundo donax</name>
    <name type="common">Giant reed</name>
    <name type="synonym">Donax arundinaceus</name>
    <dbReference type="NCBI Taxonomy" id="35708"/>
    <lineage>
        <taxon>Eukaryota</taxon>
        <taxon>Viridiplantae</taxon>
        <taxon>Streptophyta</taxon>
        <taxon>Embryophyta</taxon>
        <taxon>Tracheophyta</taxon>
        <taxon>Spermatophyta</taxon>
        <taxon>Magnoliopsida</taxon>
        <taxon>Liliopsida</taxon>
        <taxon>Poales</taxon>
        <taxon>Poaceae</taxon>
        <taxon>PACMAD clade</taxon>
        <taxon>Arundinoideae</taxon>
        <taxon>Arundineae</taxon>
        <taxon>Arundo</taxon>
    </lineage>
</organism>
<reference evidence="1" key="2">
    <citation type="journal article" date="2015" name="Data Brief">
        <title>Shoot transcriptome of the giant reed, Arundo donax.</title>
        <authorList>
            <person name="Barrero R.A."/>
            <person name="Guerrero F.D."/>
            <person name="Moolhuijzen P."/>
            <person name="Goolsby J.A."/>
            <person name="Tidwell J."/>
            <person name="Bellgard S.E."/>
            <person name="Bellgard M.I."/>
        </authorList>
    </citation>
    <scope>NUCLEOTIDE SEQUENCE</scope>
    <source>
        <tissue evidence="1">Shoot tissue taken approximately 20 cm above the soil surface</tissue>
    </source>
</reference>
<proteinExistence type="predicted"/>
<accession>A0A0A9EDY9</accession>
<protein>
    <submittedName>
        <fullName evidence="1">Uncharacterized protein</fullName>
    </submittedName>
</protein>